<evidence type="ECO:0000313" key="4">
    <source>
        <dbReference type="EMBL" id="KAK1755572.1"/>
    </source>
</evidence>
<evidence type="ECO:0000256" key="1">
    <source>
        <dbReference type="ARBA" id="ARBA00006484"/>
    </source>
</evidence>
<comment type="caution">
    <text evidence="4">The sequence shown here is derived from an EMBL/GenBank/DDBJ whole genome shotgun (WGS) entry which is preliminary data.</text>
</comment>
<keyword evidence="2" id="KW-0560">Oxidoreductase</keyword>
<dbReference type="AlphaFoldDB" id="A0AAJ0BEY2"/>
<dbReference type="PANTHER" id="PTHR43976:SF16">
    <property type="entry name" value="SHORT-CHAIN DEHYDROGENASE_REDUCTASE FAMILY PROTEIN"/>
    <property type="match status" value="1"/>
</dbReference>
<dbReference type="InterPro" id="IPR036291">
    <property type="entry name" value="NAD(P)-bd_dom_sf"/>
</dbReference>
<dbReference type="InterPro" id="IPR051911">
    <property type="entry name" value="SDR_oxidoreductase"/>
</dbReference>
<dbReference type="PANTHER" id="PTHR43976">
    <property type="entry name" value="SHORT CHAIN DEHYDROGENASE"/>
    <property type="match status" value="1"/>
</dbReference>
<evidence type="ECO:0000256" key="3">
    <source>
        <dbReference type="RuleBase" id="RU000363"/>
    </source>
</evidence>
<dbReference type="GO" id="GO:0016491">
    <property type="term" value="F:oxidoreductase activity"/>
    <property type="evidence" value="ECO:0007669"/>
    <property type="project" value="UniProtKB-KW"/>
</dbReference>
<evidence type="ECO:0000256" key="2">
    <source>
        <dbReference type="ARBA" id="ARBA00023002"/>
    </source>
</evidence>
<dbReference type="EMBL" id="MU839833">
    <property type="protein sequence ID" value="KAK1755572.1"/>
    <property type="molecule type" value="Genomic_DNA"/>
</dbReference>
<accession>A0AAJ0BEY2</accession>
<dbReference type="PRINTS" id="PR00080">
    <property type="entry name" value="SDRFAMILY"/>
</dbReference>
<dbReference type="Pfam" id="PF00106">
    <property type="entry name" value="adh_short"/>
    <property type="match status" value="1"/>
</dbReference>
<sequence>MEAPKLPVYKLPADAVWFITGCSSGLGLELAKLVASKGQRLIATARKTSDLAYLPDNDPNILKLRVDVTSSESIDAAIEATLSRFGRIDVMVNNAGYTLRGDTENAPPAAARALIETNFWGTVTLTRHALRILRSVNPLSGQPGGVILNVTSMGGRAAYPGNAFYHASKFAVEGFTESVAREVRPEWNIHLCCVEPGGVKTGFVSRGTVEIPVHEAYAAPDTPARVLEAYVNDPEASKNWADAATVVQRMYELVATEKDIPLRVPLGPDAWTVLKAQNEQNDRLLDQWREFSISAGKQGQVESLEFLKDM</sequence>
<organism evidence="4 5">
    <name type="scientific">Echria macrotheca</name>
    <dbReference type="NCBI Taxonomy" id="438768"/>
    <lineage>
        <taxon>Eukaryota</taxon>
        <taxon>Fungi</taxon>
        <taxon>Dikarya</taxon>
        <taxon>Ascomycota</taxon>
        <taxon>Pezizomycotina</taxon>
        <taxon>Sordariomycetes</taxon>
        <taxon>Sordariomycetidae</taxon>
        <taxon>Sordariales</taxon>
        <taxon>Schizotheciaceae</taxon>
        <taxon>Echria</taxon>
    </lineage>
</organism>
<dbReference type="InterPro" id="IPR002347">
    <property type="entry name" value="SDR_fam"/>
</dbReference>
<proteinExistence type="inferred from homology"/>
<comment type="similarity">
    <text evidence="1 3">Belongs to the short-chain dehydrogenases/reductases (SDR) family.</text>
</comment>
<protein>
    <submittedName>
        <fullName evidence="4">Uncharacterized protein</fullName>
    </submittedName>
</protein>
<keyword evidence="5" id="KW-1185">Reference proteome</keyword>
<dbReference type="SUPFAM" id="SSF51735">
    <property type="entry name" value="NAD(P)-binding Rossmann-fold domains"/>
    <property type="match status" value="1"/>
</dbReference>
<name>A0AAJ0BEY2_9PEZI</name>
<dbReference type="CDD" id="cd05374">
    <property type="entry name" value="17beta-HSD-like_SDR_c"/>
    <property type="match status" value="1"/>
</dbReference>
<gene>
    <name evidence="4" type="ORF">QBC47DRAFT_380689</name>
</gene>
<dbReference type="PRINTS" id="PR00081">
    <property type="entry name" value="GDHRDH"/>
</dbReference>
<dbReference type="Gene3D" id="3.40.50.720">
    <property type="entry name" value="NAD(P)-binding Rossmann-like Domain"/>
    <property type="match status" value="1"/>
</dbReference>
<dbReference type="Proteomes" id="UP001239445">
    <property type="component" value="Unassembled WGS sequence"/>
</dbReference>
<reference evidence="4" key="1">
    <citation type="submission" date="2023-06" db="EMBL/GenBank/DDBJ databases">
        <title>Genome-scale phylogeny and comparative genomics of the fungal order Sordariales.</title>
        <authorList>
            <consortium name="Lawrence Berkeley National Laboratory"/>
            <person name="Hensen N."/>
            <person name="Bonometti L."/>
            <person name="Westerberg I."/>
            <person name="Brannstrom I.O."/>
            <person name="Guillou S."/>
            <person name="Cros-Aarteil S."/>
            <person name="Calhoun S."/>
            <person name="Haridas S."/>
            <person name="Kuo A."/>
            <person name="Mondo S."/>
            <person name="Pangilinan J."/>
            <person name="Riley R."/>
            <person name="Labutti K."/>
            <person name="Andreopoulos B."/>
            <person name="Lipzen A."/>
            <person name="Chen C."/>
            <person name="Yanf M."/>
            <person name="Daum C."/>
            <person name="Ng V."/>
            <person name="Clum A."/>
            <person name="Steindorff A."/>
            <person name="Ohm R."/>
            <person name="Martin F."/>
            <person name="Silar P."/>
            <person name="Natvig D."/>
            <person name="Lalanne C."/>
            <person name="Gautier V."/>
            <person name="Ament-Velasquez S.L."/>
            <person name="Kruys A."/>
            <person name="Hutchinson M.I."/>
            <person name="Powell A.J."/>
            <person name="Barry K."/>
            <person name="Miller A.N."/>
            <person name="Grigoriev I.V."/>
            <person name="Debuchy R."/>
            <person name="Gladieux P."/>
            <person name="Thoren M.H."/>
            <person name="Johannesson H."/>
        </authorList>
    </citation>
    <scope>NUCLEOTIDE SEQUENCE</scope>
    <source>
        <strain evidence="4">PSN4</strain>
    </source>
</reference>
<evidence type="ECO:0000313" key="5">
    <source>
        <dbReference type="Proteomes" id="UP001239445"/>
    </source>
</evidence>